<dbReference type="EMBL" id="BA000002">
    <property type="protein sequence ID" value="BAA79436.1"/>
    <property type="molecule type" value="Genomic_DNA"/>
</dbReference>
<name>Q9YEW0_AERPE</name>
<protein>
    <recommendedName>
        <fullName evidence="1">PIN domain-containing protein</fullName>
    </recommendedName>
</protein>
<organism evidence="2 3">
    <name type="scientific">Aeropyrum pernix (strain ATCC 700893 / DSM 11879 / JCM 9820 / NBRC 100138 / K1)</name>
    <dbReference type="NCBI Taxonomy" id="272557"/>
    <lineage>
        <taxon>Archaea</taxon>
        <taxon>Thermoproteota</taxon>
        <taxon>Thermoprotei</taxon>
        <taxon>Desulfurococcales</taxon>
        <taxon>Desulfurococcaceae</taxon>
        <taxon>Aeropyrum</taxon>
    </lineage>
</organism>
<dbReference type="AlphaFoldDB" id="Q9YEW0"/>
<keyword evidence="3" id="KW-1185">Reference proteome</keyword>
<dbReference type="eggNOG" id="arCOG02121">
    <property type="taxonomic scope" value="Archaea"/>
</dbReference>
<dbReference type="GeneID" id="1444654"/>
<sequence>MEEGGEGIQREGPNIALVVDSNIIFSIVVAGKRAKAYRVIAGHQDLELYAPEEVLLEFREHLKKLEKSARVEFWSKALLAFSLVRITPKEIYEDKLREAYSIARLFDPKDTPFIALSLKLEAPLWTEDKALLRASFKSNLYVALDTESVENLLHGEPLESIREKLYKKLFKQ</sequence>
<dbReference type="InterPro" id="IPR029060">
    <property type="entry name" value="PIN-like_dom_sf"/>
</dbReference>
<evidence type="ECO:0000313" key="3">
    <source>
        <dbReference type="Proteomes" id="UP000002518"/>
    </source>
</evidence>
<dbReference type="InterPro" id="IPR002716">
    <property type="entry name" value="PIN_dom"/>
</dbReference>
<gene>
    <name evidence="2" type="ordered locus">APE_0472</name>
</gene>
<dbReference type="KEGG" id="ape:APE_0472"/>
<accession>Q9YEW0</accession>
<proteinExistence type="predicted"/>
<evidence type="ECO:0000313" key="2">
    <source>
        <dbReference type="EMBL" id="BAA79436.1"/>
    </source>
</evidence>
<dbReference type="Pfam" id="PF10130">
    <property type="entry name" value="PIN_2"/>
    <property type="match status" value="1"/>
</dbReference>
<feature type="domain" description="PIN" evidence="1">
    <location>
        <begin position="18"/>
        <end position="138"/>
    </location>
</feature>
<dbReference type="Gene3D" id="3.40.50.1010">
    <property type="entry name" value="5'-nuclease"/>
    <property type="match status" value="1"/>
</dbReference>
<dbReference type="InterPro" id="IPR044153">
    <property type="entry name" value="PIN_Pae0151-like"/>
</dbReference>
<dbReference type="Proteomes" id="UP000002518">
    <property type="component" value="Chromosome"/>
</dbReference>
<reference evidence="2 3" key="1">
    <citation type="journal article" date="1999" name="DNA Res.">
        <title>Complete genome sequence of an aerobic hyper-thermophilic crenarchaeon, Aeropyrum pernix K1.</title>
        <authorList>
            <person name="Kawarabayasi Y."/>
            <person name="Hino Y."/>
            <person name="Horikawa H."/>
            <person name="Yamazaki S."/>
            <person name="Haikawa Y."/>
            <person name="Jin-no K."/>
            <person name="Takahashi M."/>
            <person name="Sekine M."/>
            <person name="Baba S."/>
            <person name="Ankai A."/>
            <person name="Kosugi H."/>
            <person name="Hosoyama A."/>
            <person name="Fukui S."/>
            <person name="Nagai Y."/>
            <person name="Nishijima K."/>
            <person name="Nakazawa H."/>
            <person name="Takamiya M."/>
            <person name="Masuda S."/>
            <person name="Funahashi T."/>
            <person name="Tanaka T."/>
            <person name="Kudoh Y."/>
            <person name="Yamazaki J."/>
            <person name="Kushida N."/>
            <person name="Oguchi A."/>
            <person name="Aoki K."/>
            <person name="Kubota K."/>
            <person name="Nakamura Y."/>
            <person name="Nomura N."/>
            <person name="Sako Y."/>
            <person name="Kikuchi H."/>
        </authorList>
    </citation>
    <scope>NUCLEOTIDE SEQUENCE [LARGE SCALE GENOMIC DNA]</scope>
    <source>
        <strain evidence="3">ATCC 700893 / DSM 11879 / JCM 9820 / NBRC 100138 / K1</strain>
    </source>
</reference>
<dbReference type="STRING" id="272557.APE_0472"/>
<dbReference type="SUPFAM" id="SSF88723">
    <property type="entry name" value="PIN domain-like"/>
    <property type="match status" value="1"/>
</dbReference>
<dbReference type="RefSeq" id="WP_010865774.1">
    <property type="nucleotide sequence ID" value="NC_000854.2"/>
</dbReference>
<dbReference type="CDD" id="cd09873">
    <property type="entry name" value="PIN_Pae0151-like"/>
    <property type="match status" value="1"/>
</dbReference>
<dbReference type="EnsemblBacteria" id="BAA79436">
    <property type="protein sequence ID" value="BAA79436"/>
    <property type="gene ID" value="APE_0472"/>
</dbReference>
<dbReference type="PIR" id="H72742">
    <property type="entry name" value="H72742"/>
</dbReference>
<evidence type="ECO:0000259" key="1">
    <source>
        <dbReference type="Pfam" id="PF10130"/>
    </source>
</evidence>